<feature type="transmembrane region" description="Helical" evidence="5">
    <location>
        <begin position="264"/>
        <end position="283"/>
    </location>
</feature>
<sequence>MRPLEWSKSLANMLLAAIVANGFQPFDPFTFALAFIAVGPCLWGGLYALNDFTDRHKDTLHPVKRRRPIPSGQISPRAALGLAAFLIALAFYLAVYILRNPLFAVCLLGMLVNQVLYTVKPFEFKKRPVVDLVSGSAVNPVLRFYSGWVLFGEGANPAFNAPWLLLAFLVGIQFGGYTLYKLGSKKVEKTVGYKSSIVLFGEQEIKLIAHFAIFVGVVSYFLALYHGILPLKFVWLGIGSLLLTPVYWKTLADPKHMDVKNMYRVLYLHAIGFILGFLALAFWA</sequence>
<protein>
    <submittedName>
        <fullName evidence="6">UbiA family prenyltransferase</fullName>
    </submittedName>
</protein>
<dbReference type="InterPro" id="IPR000537">
    <property type="entry name" value="UbiA_prenyltransferase"/>
</dbReference>
<feature type="transmembrane region" description="Helical" evidence="5">
    <location>
        <begin position="74"/>
        <end position="95"/>
    </location>
</feature>
<keyword evidence="2 5" id="KW-0812">Transmembrane</keyword>
<dbReference type="InterPro" id="IPR044878">
    <property type="entry name" value="UbiA_sf"/>
</dbReference>
<dbReference type="GO" id="GO:0016765">
    <property type="term" value="F:transferase activity, transferring alkyl or aryl (other than methyl) groups"/>
    <property type="evidence" value="ECO:0007669"/>
    <property type="project" value="InterPro"/>
</dbReference>
<organism evidence="6 7">
    <name type="scientific">Candidatus Iainarchaeum sp</name>
    <dbReference type="NCBI Taxonomy" id="3101447"/>
    <lineage>
        <taxon>Archaea</taxon>
        <taxon>Candidatus Iainarchaeota</taxon>
        <taxon>Candidatus Iainarchaeia</taxon>
        <taxon>Candidatus Iainarchaeales</taxon>
        <taxon>Candidatus Iainarchaeaceae</taxon>
        <taxon>Candidatus Iainarchaeum</taxon>
    </lineage>
</organism>
<reference evidence="6" key="1">
    <citation type="submission" date="2021-03" db="EMBL/GenBank/DDBJ databases">
        <authorList>
            <person name="Jaffe A."/>
        </authorList>
    </citation>
    <scope>NUCLEOTIDE SEQUENCE</scope>
    <source>
        <strain evidence="6">RIFCSPLOWO2_01_FULL_58_19</strain>
    </source>
</reference>
<name>A0A8T4L894_9ARCH</name>
<comment type="subcellular location">
    <subcellularLocation>
        <location evidence="1">Cell membrane</location>
        <topology evidence="1">Multi-pass membrane protein</topology>
    </subcellularLocation>
</comment>
<dbReference type="InterPro" id="IPR050475">
    <property type="entry name" value="Prenyltransferase_related"/>
</dbReference>
<evidence type="ECO:0000256" key="3">
    <source>
        <dbReference type="ARBA" id="ARBA00022989"/>
    </source>
</evidence>
<dbReference type="AlphaFoldDB" id="A0A8T4L894"/>
<feature type="transmembrane region" description="Helical" evidence="5">
    <location>
        <begin position="163"/>
        <end position="180"/>
    </location>
</feature>
<dbReference type="GO" id="GO:0005886">
    <property type="term" value="C:plasma membrane"/>
    <property type="evidence" value="ECO:0007669"/>
    <property type="project" value="UniProtKB-SubCell"/>
</dbReference>
<evidence type="ECO:0000313" key="6">
    <source>
        <dbReference type="EMBL" id="MBS3063468.1"/>
    </source>
</evidence>
<evidence type="ECO:0000256" key="2">
    <source>
        <dbReference type="ARBA" id="ARBA00022692"/>
    </source>
</evidence>
<evidence type="ECO:0000256" key="4">
    <source>
        <dbReference type="ARBA" id="ARBA00023136"/>
    </source>
</evidence>
<proteinExistence type="predicted"/>
<evidence type="ECO:0000256" key="5">
    <source>
        <dbReference type="SAM" id="Phobius"/>
    </source>
</evidence>
<dbReference type="EMBL" id="JAGVWE010000005">
    <property type="protein sequence ID" value="MBS3063468.1"/>
    <property type="molecule type" value="Genomic_DNA"/>
</dbReference>
<keyword evidence="4 5" id="KW-0472">Membrane</keyword>
<feature type="transmembrane region" description="Helical" evidence="5">
    <location>
        <begin position="207"/>
        <end position="227"/>
    </location>
</feature>
<feature type="transmembrane region" description="Helical" evidence="5">
    <location>
        <begin position="233"/>
        <end position="252"/>
    </location>
</feature>
<evidence type="ECO:0000256" key="1">
    <source>
        <dbReference type="ARBA" id="ARBA00004651"/>
    </source>
</evidence>
<reference evidence="6" key="2">
    <citation type="submission" date="2021-05" db="EMBL/GenBank/DDBJ databases">
        <title>Protein family content uncovers lineage relationships and bacterial pathway maintenance mechanisms in DPANN archaea.</title>
        <authorList>
            <person name="Castelle C.J."/>
            <person name="Meheust R."/>
            <person name="Jaffe A.L."/>
            <person name="Seitz K."/>
            <person name="Gong X."/>
            <person name="Baker B.J."/>
            <person name="Banfield J.F."/>
        </authorList>
    </citation>
    <scope>NUCLEOTIDE SEQUENCE</scope>
    <source>
        <strain evidence="6">RIFCSPLOWO2_01_FULL_58_19</strain>
    </source>
</reference>
<accession>A0A8T4L894</accession>
<dbReference type="Proteomes" id="UP000678237">
    <property type="component" value="Unassembled WGS sequence"/>
</dbReference>
<comment type="caution">
    <text evidence="6">The sequence shown here is derived from an EMBL/GenBank/DDBJ whole genome shotgun (WGS) entry which is preliminary data.</text>
</comment>
<evidence type="ECO:0000313" key="7">
    <source>
        <dbReference type="Proteomes" id="UP000678237"/>
    </source>
</evidence>
<dbReference type="PANTHER" id="PTHR42723:SF1">
    <property type="entry name" value="CHLOROPHYLL SYNTHASE, CHLOROPLASTIC"/>
    <property type="match status" value="1"/>
</dbReference>
<keyword evidence="3 5" id="KW-1133">Transmembrane helix</keyword>
<gene>
    <name evidence="6" type="ORF">J4203_06380</name>
</gene>
<feature type="transmembrane region" description="Helical" evidence="5">
    <location>
        <begin position="32"/>
        <end position="53"/>
    </location>
</feature>
<dbReference type="PANTHER" id="PTHR42723">
    <property type="entry name" value="CHLOROPHYLL SYNTHASE"/>
    <property type="match status" value="1"/>
</dbReference>
<dbReference type="Gene3D" id="1.10.357.140">
    <property type="entry name" value="UbiA prenyltransferase"/>
    <property type="match status" value="1"/>
</dbReference>
<dbReference type="Pfam" id="PF01040">
    <property type="entry name" value="UbiA"/>
    <property type="match status" value="1"/>
</dbReference>